<dbReference type="PROSITE" id="PS51918">
    <property type="entry name" value="RADICAL_SAM"/>
    <property type="match status" value="1"/>
</dbReference>
<keyword evidence="2" id="KW-0004">4Fe-4S</keyword>
<dbReference type="PIRSF" id="PIRSF037420">
    <property type="entry name" value="PQQ_syn_pqqE"/>
    <property type="match status" value="1"/>
</dbReference>
<dbReference type="SFLD" id="SFLDG01067">
    <property type="entry name" value="SPASM/twitch_domain_containing"/>
    <property type="match status" value="1"/>
</dbReference>
<dbReference type="EMBL" id="JAOQJU010000011">
    <property type="protein sequence ID" value="MCU6686898.1"/>
    <property type="molecule type" value="Genomic_DNA"/>
</dbReference>
<gene>
    <name evidence="8" type="ORF">OCV99_10130</name>
</gene>
<comment type="cofactor">
    <cofactor evidence="1">
        <name>[4Fe-4S] cluster</name>
        <dbReference type="ChEBI" id="CHEBI:49883"/>
    </cofactor>
</comment>
<keyword evidence="4" id="KW-0479">Metal-binding</keyword>
<feature type="domain" description="Radical SAM core" evidence="7">
    <location>
        <begin position="17"/>
        <end position="235"/>
    </location>
</feature>
<accession>A0ABT2RNA7</accession>
<dbReference type="Pfam" id="PF04055">
    <property type="entry name" value="Radical_SAM"/>
    <property type="match status" value="1"/>
</dbReference>
<dbReference type="InterPro" id="IPR017200">
    <property type="entry name" value="PqqE-like"/>
</dbReference>
<dbReference type="InterPro" id="IPR007197">
    <property type="entry name" value="rSAM"/>
</dbReference>
<dbReference type="RefSeq" id="WP_158370298.1">
    <property type="nucleotide sequence ID" value="NZ_JAOQJU010000011.1"/>
</dbReference>
<evidence type="ECO:0000313" key="9">
    <source>
        <dbReference type="Proteomes" id="UP001652431"/>
    </source>
</evidence>
<sequence length="370" mass="42382">MENPQIRKYLYSKAAYKHIPIGGTFELTPCCNMNCKMCYIRMSKEEQERAGKLRTAKEWLQLGKVCRDSGMLFLLLTGGEPFLRPDFREIYEGLCRMGLLITINTNGTMITGETVEWLKKMPPSKMNVTLYGGSAEAYGELCGYRDGYQRATEAILMLKEAGIHVSINVSFTEENAKEQDRIQAFIAEHDLPARITSYMFPPVRKKETDCPAADCRMTPEKAGYLQWRSEQFRFRGGYWEARKEGVLKGVPEMRGDCPVDEKMQCMAGRSVFWITWDFKLRGCGMMTEPSVKVEAENFTERWKEIGEKIGGFRLPGACSVCEYRKVCAVCGAVVQAEGQGNMEEKPEYLCRLTKEYVRLIKQEKEEDEEE</sequence>
<evidence type="ECO:0000256" key="3">
    <source>
        <dbReference type="ARBA" id="ARBA00022691"/>
    </source>
</evidence>
<evidence type="ECO:0000256" key="2">
    <source>
        <dbReference type="ARBA" id="ARBA00022485"/>
    </source>
</evidence>
<dbReference type="InterPro" id="IPR050377">
    <property type="entry name" value="Radical_SAM_PqqE_MftC-like"/>
</dbReference>
<keyword evidence="6" id="KW-0411">Iron-sulfur</keyword>
<name>A0ABT2RNA7_9FIRM</name>
<dbReference type="Gene3D" id="3.20.20.70">
    <property type="entry name" value="Aldolase class I"/>
    <property type="match status" value="1"/>
</dbReference>
<evidence type="ECO:0000256" key="1">
    <source>
        <dbReference type="ARBA" id="ARBA00001966"/>
    </source>
</evidence>
<dbReference type="InterPro" id="IPR013785">
    <property type="entry name" value="Aldolase_TIM"/>
</dbReference>
<evidence type="ECO:0000256" key="5">
    <source>
        <dbReference type="ARBA" id="ARBA00023004"/>
    </source>
</evidence>
<dbReference type="CDD" id="cd01335">
    <property type="entry name" value="Radical_SAM"/>
    <property type="match status" value="1"/>
</dbReference>
<dbReference type="InterPro" id="IPR058240">
    <property type="entry name" value="rSAM_sf"/>
</dbReference>
<proteinExistence type="predicted"/>
<reference evidence="8 9" key="1">
    <citation type="journal article" date="2021" name="ISME Commun">
        <title>Automated analysis of genomic sequences facilitates high-throughput and comprehensive description of bacteria.</title>
        <authorList>
            <person name="Hitch T.C.A."/>
        </authorList>
    </citation>
    <scope>NUCLEOTIDE SEQUENCE [LARGE SCALE GENOMIC DNA]</scope>
    <source>
        <strain evidence="8 9">Sanger_03</strain>
    </source>
</reference>
<protein>
    <submittedName>
        <fullName evidence="8">Radical SAM protein</fullName>
    </submittedName>
</protein>
<comment type="caution">
    <text evidence="8">The sequence shown here is derived from an EMBL/GenBank/DDBJ whole genome shotgun (WGS) entry which is preliminary data.</text>
</comment>
<dbReference type="PANTHER" id="PTHR11228:SF7">
    <property type="entry name" value="PQQA PEPTIDE CYCLASE"/>
    <property type="match status" value="1"/>
</dbReference>
<keyword evidence="5" id="KW-0408">Iron</keyword>
<evidence type="ECO:0000256" key="6">
    <source>
        <dbReference type="ARBA" id="ARBA00023014"/>
    </source>
</evidence>
<evidence type="ECO:0000259" key="7">
    <source>
        <dbReference type="PROSITE" id="PS51918"/>
    </source>
</evidence>
<keyword evidence="3" id="KW-0949">S-adenosyl-L-methionine</keyword>
<dbReference type="Proteomes" id="UP001652431">
    <property type="component" value="Unassembled WGS sequence"/>
</dbReference>
<evidence type="ECO:0000313" key="8">
    <source>
        <dbReference type="EMBL" id="MCU6686898.1"/>
    </source>
</evidence>
<evidence type="ECO:0000256" key="4">
    <source>
        <dbReference type="ARBA" id="ARBA00022723"/>
    </source>
</evidence>
<keyword evidence="9" id="KW-1185">Reference proteome</keyword>
<dbReference type="SUPFAM" id="SSF102114">
    <property type="entry name" value="Radical SAM enzymes"/>
    <property type="match status" value="1"/>
</dbReference>
<dbReference type="SFLD" id="SFLDS00029">
    <property type="entry name" value="Radical_SAM"/>
    <property type="match status" value="1"/>
</dbReference>
<organism evidence="8 9">
    <name type="scientific">Dorea acetigenes</name>
    <dbReference type="NCBI Taxonomy" id="2981787"/>
    <lineage>
        <taxon>Bacteria</taxon>
        <taxon>Bacillati</taxon>
        <taxon>Bacillota</taxon>
        <taxon>Clostridia</taxon>
        <taxon>Lachnospirales</taxon>
        <taxon>Lachnospiraceae</taxon>
        <taxon>Dorea</taxon>
    </lineage>
</organism>
<dbReference type="PANTHER" id="PTHR11228">
    <property type="entry name" value="RADICAL SAM DOMAIN PROTEIN"/>
    <property type="match status" value="1"/>
</dbReference>